<gene>
    <name evidence="1" type="ORF">0_6683_01</name>
</gene>
<feature type="non-terminal residue" evidence="1">
    <location>
        <position position="1"/>
    </location>
</feature>
<protein>
    <submittedName>
        <fullName evidence="1">Uncharacterized protein</fullName>
    </submittedName>
</protein>
<feature type="non-terminal residue" evidence="1">
    <location>
        <position position="152"/>
    </location>
</feature>
<dbReference type="AlphaFoldDB" id="H9M910"/>
<dbReference type="EMBL" id="JQ261351">
    <property type="protein sequence ID" value="AEW07606.1"/>
    <property type="molecule type" value="Genomic_DNA"/>
</dbReference>
<sequence>MQGHSHLQNQKQLSINTQLLQATTQMQQAATDPQSPGRSFLQSSVLSPSYSLASLGRMSSFSGDFQCHKSSESLLSPVMSPTINSRVTAFSHQDRRSYSSRDLGAHLLPTSSDWGSPTGKLDWGVQGEELSKFRKSLSFGYRNSNELDSSWI</sequence>
<organism evidence="1">
    <name type="scientific">Pinus lambertiana</name>
    <name type="common">Sugar pine</name>
    <dbReference type="NCBI Taxonomy" id="3343"/>
    <lineage>
        <taxon>Eukaryota</taxon>
        <taxon>Viridiplantae</taxon>
        <taxon>Streptophyta</taxon>
        <taxon>Embryophyta</taxon>
        <taxon>Tracheophyta</taxon>
        <taxon>Spermatophyta</taxon>
        <taxon>Pinopsida</taxon>
        <taxon>Pinidae</taxon>
        <taxon>Conifers I</taxon>
        <taxon>Pinales</taxon>
        <taxon>Pinaceae</taxon>
        <taxon>Pinus</taxon>
        <taxon>Pinus subgen. Strobus</taxon>
    </lineage>
</organism>
<accession>H9M910</accession>
<name>H9M910_PINLA</name>
<evidence type="ECO:0000313" key="1">
    <source>
        <dbReference type="EMBL" id="AEW07606.1"/>
    </source>
</evidence>
<reference evidence="1" key="1">
    <citation type="submission" date="2011-12" db="EMBL/GenBank/DDBJ databases">
        <title>Nucleotide Diversity and Divergence in the Loblolly Pine Gene Space.</title>
        <authorList>
            <person name="Neale D.B."/>
            <person name="Wegrzyn J.L."/>
            <person name="Lee J.M."/>
            <person name="Eckert A.J."/>
            <person name="Liechty J.D."/>
            <person name="Stevens K.A."/>
            <person name="Langley C.H."/>
        </authorList>
    </citation>
    <scope>NUCLEOTIDE SEQUENCE</scope>
    <source>
        <strain evidence="1">10933</strain>
        <tissue evidence="1">Megagametophyte</tissue>
    </source>
</reference>
<proteinExistence type="predicted"/>